<evidence type="ECO:0000313" key="14">
    <source>
        <dbReference type="Proteomes" id="UP000182800"/>
    </source>
</evidence>
<organism evidence="11 13">
    <name type="scientific">Saliniramus fredricksonii</name>
    <dbReference type="NCBI Taxonomy" id="1653334"/>
    <lineage>
        <taxon>Bacteria</taxon>
        <taxon>Pseudomonadati</taxon>
        <taxon>Pseudomonadota</taxon>
        <taxon>Alphaproteobacteria</taxon>
        <taxon>Hyphomicrobiales</taxon>
        <taxon>Salinarimonadaceae</taxon>
        <taxon>Saliniramus</taxon>
    </lineage>
</organism>
<dbReference type="GO" id="GO:0005975">
    <property type="term" value="P:carbohydrate metabolic process"/>
    <property type="evidence" value="ECO:0007669"/>
    <property type="project" value="InterPro"/>
</dbReference>
<name>A0A0P7X9I8_9HYPH</name>
<comment type="catalytic activity">
    <reaction evidence="1 10">
        <text>2-phosphoglycolate + H2O = glycolate + phosphate</text>
        <dbReference type="Rhea" id="RHEA:14369"/>
        <dbReference type="ChEBI" id="CHEBI:15377"/>
        <dbReference type="ChEBI" id="CHEBI:29805"/>
        <dbReference type="ChEBI" id="CHEBI:43474"/>
        <dbReference type="ChEBI" id="CHEBI:58033"/>
        <dbReference type="EC" id="3.1.3.18"/>
    </reaction>
</comment>
<feature type="active site" description="Nucleophile" evidence="10">
    <location>
        <position position="66"/>
    </location>
</feature>
<dbReference type="PANTHER" id="PTHR43434">
    <property type="entry name" value="PHOSPHOGLYCOLATE PHOSPHATASE"/>
    <property type="match status" value="1"/>
</dbReference>
<dbReference type="SFLD" id="SFLDS00003">
    <property type="entry name" value="Haloacid_Dehalogenase"/>
    <property type="match status" value="1"/>
</dbReference>
<dbReference type="Pfam" id="PF13419">
    <property type="entry name" value="HAD_2"/>
    <property type="match status" value="1"/>
</dbReference>
<reference evidence="11 13" key="1">
    <citation type="submission" date="2015-09" db="EMBL/GenBank/DDBJ databases">
        <title>Identification and resolution of microdiversity through metagenomic sequencing of parallel consortia.</title>
        <authorList>
            <person name="Nelson W.C."/>
            <person name="Romine M.F."/>
            <person name="Lindemann S.R."/>
        </authorList>
    </citation>
    <scope>NUCLEOTIDE SEQUENCE [LARGE SCALE GENOMIC DNA]</scope>
    <source>
        <strain evidence="11">HL-109</strain>
    </source>
</reference>
<dbReference type="GO" id="GO:0046295">
    <property type="term" value="P:glycolate biosynthetic process"/>
    <property type="evidence" value="ECO:0007669"/>
    <property type="project" value="UniProtKB-UniRule"/>
</dbReference>
<comment type="similarity">
    <text evidence="4 10">Belongs to the HAD-like hydrolase superfamily. CbbY/CbbZ/Gph/YieH family.</text>
</comment>
<feature type="binding site" evidence="10">
    <location>
        <position position="66"/>
    </location>
    <ligand>
        <name>Mg(2+)</name>
        <dbReference type="ChEBI" id="CHEBI:18420"/>
    </ligand>
</feature>
<dbReference type="GO" id="GO:0005829">
    <property type="term" value="C:cytosol"/>
    <property type="evidence" value="ECO:0007669"/>
    <property type="project" value="TreeGrafter"/>
</dbReference>
<dbReference type="Proteomes" id="UP000182800">
    <property type="component" value="Unassembled WGS sequence"/>
</dbReference>
<evidence type="ECO:0000256" key="2">
    <source>
        <dbReference type="ARBA" id="ARBA00001946"/>
    </source>
</evidence>
<dbReference type="Gene3D" id="1.10.150.240">
    <property type="entry name" value="Putative phosphatase, domain 2"/>
    <property type="match status" value="1"/>
</dbReference>
<dbReference type="PANTHER" id="PTHR43434:SF1">
    <property type="entry name" value="PHOSPHOGLYCOLATE PHOSPHATASE"/>
    <property type="match status" value="1"/>
</dbReference>
<dbReference type="InterPro" id="IPR037512">
    <property type="entry name" value="PGPase_prok"/>
</dbReference>
<keyword evidence="8 10" id="KW-0460">Magnesium</keyword>
<evidence type="ECO:0000256" key="10">
    <source>
        <dbReference type="HAMAP-Rule" id="MF_00495"/>
    </source>
</evidence>
<dbReference type="EC" id="3.1.3.18" evidence="5 10"/>
<dbReference type="NCBIfam" id="TIGR01549">
    <property type="entry name" value="HAD-SF-IA-v1"/>
    <property type="match status" value="1"/>
</dbReference>
<evidence type="ECO:0000256" key="4">
    <source>
        <dbReference type="ARBA" id="ARBA00006171"/>
    </source>
</evidence>
<dbReference type="InterPro" id="IPR050155">
    <property type="entry name" value="HAD-like_hydrolase_sf"/>
</dbReference>
<evidence type="ECO:0000313" key="11">
    <source>
        <dbReference type="EMBL" id="KPQ11873.1"/>
    </source>
</evidence>
<comment type="caution">
    <text evidence="11">The sequence shown here is derived from an EMBL/GenBank/DDBJ whole genome shotgun (WGS) entry which is preliminary data.</text>
</comment>
<dbReference type="GO" id="GO:0006281">
    <property type="term" value="P:DNA repair"/>
    <property type="evidence" value="ECO:0007669"/>
    <property type="project" value="TreeGrafter"/>
</dbReference>
<evidence type="ECO:0000256" key="1">
    <source>
        <dbReference type="ARBA" id="ARBA00000830"/>
    </source>
</evidence>
<dbReference type="EMBL" id="LJSX01000005">
    <property type="protein sequence ID" value="KPQ11873.1"/>
    <property type="molecule type" value="Genomic_DNA"/>
</dbReference>
<evidence type="ECO:0000256" key="9">
    <source>
        <dbReference type="ARBA" id="ARBA00023277"/>
    </source>
</evidence>
<comment type="pathway">
    <text evidence="3 10">Organic acid metabolism; glycolate biosynthesis; glycolate from 2-phosphoglycolate: step 1/1.</text>
</comment>
<dbReference type="InterPro" id="IPR023214">
    <property type="entry name" value="HAD_sf"/>
</dbReference>
<evidence type="ECO:0000313" key="12">
    <source>
        <dbReference type="EMBL" id="SCC82203.1"/>
    </source>
</evidence>
<dbReference type="InterPro" id="IPR023198">
    <property type="entry name" value="PGP-like_dom2"/>
</dbReference>
<feature type="binding site" evidence="10">
    <location>
        <position position="228"/>
    </location>
    <ligand>
        <name>Mg(2+)</name>
        <dbReference type="ChEBI" id="CHEBI:18420"/>
    </ligand>
</feature>
<protein>
    <recommendedName>
        <fullName evidence="5 10">Phosphoglycolate phosphatase</fullName>
        <shortName evidence="10">PGP</shortName>
        <shortName evidence="10">PGPase</shortName>
        <ecNumber evidence="5 10">3.1.3.18</ecNumber>
    </recommendedName>
</protein>
<dbReference type="HAMAP" id="MF_00495">
    <property type="entry name" value="GPH_hydrolase_bact"/>
    <property type="match status" value="1"/>
</dbReference>
<evidence type="ECO:0000256" key="3">
    <source>
        <dbReference type="ARBA" id="ARBA00004818"/>
    </source>
</evidence>
<keyword evidence="7 10" id="KW-0378">Hydrolase</keyword>
<gene>
    <name evidence="11" type="primary">gph</name>
    <name evidence="12" type="ORF">GA0071312_3183</name>
    <name evidence="11" type="ORF">HLUCCO17_05170</name>
</gene>
<dbReference type="GO" id="GO:0046872">
    <property type="term" value="F:metal ion binding"/>
    <property type="evidence" value="ECO:0007669"/>
    <property type="project" value="UniProtKB-KW"/>
</dbReference>
<dbReference type="AlphaFoldDB" id="A0A0P7X9I8"/>
<dbReference type="Gene3D" id="3.40.50.1000">
    <property type="entry name" value="HAD superfamily/HAD-like"/>
    <property type="match status" value="1"/>
</dbReference>
<dbReference type="Proteomes" id="UP000050497">
    <property type="component" value="Unassembled WGS sequence"/>
</dbReference>
<evidence type="ECO:0000256" key="6">
    <source>
        <dbReference type="ARBA" id="ARBA00022723"/>
    </source>
</evidence>
<reference evidence="12 14" key="2">
    <citation type="submission" date="2016-08" db="EMBL/GenBank/DDBJ databases">
        <authorList>
            <person name="Varghese N."/>
            <person name="Submissions Spin"/>
        </authorList>
    </citation>
    <scope>NUCLEOTIDE SEQUENCE [LARGE SCALE GENOMIC DNA]</scope>
    <source>
        <strain evidence="12 14">HL-109</strain>
    </source>
</reference>
<dbReference type="SUPFAM" id="SSF56784">
    <property type="entry name" value="HAD-like"/>
    <property type="match status" value="1"/>
</dbReference>
<evidence type="ECO:0000256" key="7">
    <source>
        <dbReference type="ARBA" id="ARBA00022801"/>
    </source>
</evidence>
<keyword evidence="14" id="KW-1185">Reference proteome</keyword>
<proteinExistence type="inferred from homology"/>
<feature type="binding site" evidence="10">
    <location>
        <position position="68"/>
    </location>
    <ligand>
        <name>Mg(2+)</name>
        <dbReference type="ChEBI" id="CHEBI:18420"/>
    </ligand>
</feature>
<comment type="cofactor">
    <cofactor evidence="2 10">
        <name>Mg(2+)</name>
        <dbReference type="ChEBI" id="CHEBI:18420"/>
    </cofactor>
</comment>
<dbReference type="EMBL" id="FMBM01000002">
    <property type="protein sequence ID" value="SCC82203.1"/>
    <property type="molecule type" value="Genomic_DNA"/>
</dbReference>
<dbReference type="PRINTS" id="PR00413">
    <property type="entry name" value="HADHALOGNASE"/>
</dbReference>
<evidence type="ECO:0000313" key="13">
    <source>
        <dbReference type="Proteomes" id="UP000050497"/>
    </source>
</evidence>
<dbReference type="InterPro" id="IPR041492">
    <property type="entry name" value="HAD_2"/>
</dbReference>
<dbReference type="UniPathway" id="UPA00865">
    <property type="reaction ID" value="UER00834"/>
</dbReference>
<dbReference type="STRING" id="1653334.GA0071312_3183"/>
<dbReference type="InterPro" id="IPR036412">
    <property type="entry name" value="HAD-like_sf"/>
</dbReference>
<dbReference type="SFLD" id="SFLDG01129">
    <property type="entry name" value="C1.5:_HAD__Beta-PGM__Phosphata"/>
    <property type="match status" value="1"/>
</dbReference>
<dbReference type="GO" id="GO:0008967">
    <property type="term" value="F:phosphoglycolate phosphatase activity"/>
    <property type="evidence" value="ECO:0007669"/>
    <property type="project" value="UniProtKB-UniRule"/>
</dbReference>
<comment type="function">
    <text evidence="10">Specifically catalyzes the dephosphorylation of 2-phosphoglycolate. Is involved in the dissimilation of the intracellular 2-phosphoglycolate formed during the DNA repair of 3'-phosphoglycolate ends, a major class of DNA lesions induced by oxidative stress.</text>
</comment>
<dbReference type="InterPro" id="IPR006439">
    <property type="entry name" value="HAD-SF_hydro_IA"/>
</dbReference>
<sequence length="281" mass="30252">MSSCVGSVGSRCRGSISCADGSEGKARSHSSPLFSTGTLVYEGSRHAHAHRANQTEIPMNPIVVFDLDGTLADTAPDLMATLNTLLAQEGLPTLPVSRAKSLIGAGARALIARGYESAGLELTPERHELLFQEFLTLYRQNICNETQLFPGVVAAMDSLSRSGFTLAVCTNKVESHSRLLLDQLGIIERFAAICGRDTFAFCKPDPRHLTETIAMAKGDARRAVMIGDSHTDIATAQSARIPVIAVPFGYTDQPVETYEPDRVIAHFDLLPEVVAEILSGR</sequence>
<keyword evidence="9 10" id="KW-0119">Carbohydrate metabolism</keyword>
<dbReference type="PATRIC" id="fig|1653334.4.peg.1733"/>
<evidence type="ECO:0000256" key="5">
    <source>
        <dbReference type="ARBA" id="ARBA00013078"/>
    </source>
</evidence>
<accession>A0A0P7X9I8</accession>
<keyword evidence="6 10" id="KW-0479">Metal-binding</keyword>
<evidence type="ECO:0000256" key="8">
    <source>
        <dbReference type="ARBA" id="ARBA00022842"/>
    </source>
</evidence>